<organism evidence="4 5">
    <name type="scientific">Mytilus coruscus</name>
    <name type="common">Sea mussel</name>
    <dbReference type="NCBI Taxonomy" id="42192"/>
    <lineage>
        <taxon>Eukaryota</taxon>
        <taxon>Metazoa</taxon>
        <taxon>Spiralia</taxon>
        <taxon>Lophotrochozoa</taxon>
        <taxon>Mollusca</taxon>
        <taxon>Bivalvia</taxon>
        <taxon>Autobranchia</taxon>
        <taxon>Pteriomorphia</taxon>
        <taxon>Mytilida</taxon>
        <taxon>Mytiloidea</taxon>
        <taxon>Mytilidae</taxon>
        <taxon>Mytilinae</taxon>
        <taxon>Mytilus</taxon>
    </lineage>
</organism>
<dbReference type="GO" id="GO:0051723">
    <property type="term" value="F:protein methylesterase activity"/>
    <property type="evidence" value="ECO:0007669"/>
    <property type="project" value="UniProtKB-EC"/>
</dbReference>
<name>A0A6J8AJ61_MYTCO</name>
<evidence type="ECO:0000256" key="3">
    <source>
        <dbReference type="SAM" id="MobiDB-lite"/>
    </source>
</evidence>
<evidence type="ECO:0000256" key="1">
    <source>
        <dbReference type="ARBA" id="ARBA00022487"/>
    </source>
</evidence>
<dbReference type="PANTHER" id="PTHR14189">
    <property type="entry name" value="PROTEIN PHOSPHATASE METHYLESTERASE-1 RELATED"/>
    <property type="match status" value="1"/>
</dbReference>
<dbReference type="Proteomes" id="UP000507470">
    <property type="component" value="Unassembled WGS sequence"/>
</dbReference>
<dbReference type="AlphaFoldDB" id="A0A6J8AJ61"/>
<keyword evidence="2 4" id="KW-0378">Hydrolase</keyword>
<dbReference type="InterPro" id="IPR029058">
    <property type="entry name" value="AB_hydrolase_fold"/>
</dbReference>
<evidence type="ECO:0000313" key="5">
    <source>
        <dbReference type="Proteomes" id="UP000507470"/>
    </source>
</evidence>
<dbReference type="EC" id="3.1.1.89" evidence="4"/>
<evidence type="ECO:0000256" key="2">
    <source>
        <dbReference type="ARBA" id="ARBA00022801"/>
    </source>
</evidence>
<accession>A0A6J8AJ61</accession>
<reference evidence="4 5" key="1">
    <citation type="submission" date="2020-06" db="EMBL/GenBank/DDBJ databases">
        <authorList>
            <person name="Li R."/>
            <person name="Bekaert M."/>
        </authorList>
    </citation>
    <scope>NUCLEOTIDE SEQUENCE [LARGE SCALE GENOMIC DNA]</scope>
    <source>
        <strain evidence="5">wild</strain>
    </source>
</reference>
<dbReference type="EMBL" id="CACVKT020001446">
    <property type="protein sequence ID" value="CAC5368175.1"/>
    <property type="molecule type" value="Genomic_DNA"/>
</dbReference>
<keyword evidence="1" id="KW-0719">Serine esterase</keyword>
<gene>
    <name evidence="4" type="ORF">MCOR_7814</name>
</gene>
<proteinExistence type="predicted"/>
<keyword evidence="5" id="KW-1185">Reference proteome</keyword>
<dbReference type="OrthoDB" id="194865at2759"/>
<dbReference type="InterPro" id="IPR016812">
    <property type="entry name" value="PPase_methylesterase_euk"/>
</dbReference>
<dbReference type="Gene3D" id="3.40.50.1820">
    <property type="entry name" value="alpha/beta hydrolase"/>
    <property type="match status" value="1"/>
</dbReference>
<feature type="region of interest" description="Disordered" evidence="3">
    <location>
        <begin position="49"/>
        <end position="115"/>
    </location>
</feature>
<evidence type="ECO:0000313" key="4">
    <source>
        <dbReference type="EMBL" id="CAC5368175.1"/>
    </source>
</evidence>
<feature type="compositionally biased region" description="Polar residues" evidence="3">
    <location>
        <begin position="85"/>
        <end position="108"/>
    </location>
</feature>
<protein>
    <submittedName>
        <fullName evidence="4">PPME1</fullName>
        <ecNumber evidence="4">3.1.1.89</ecNumber>
    </submittedName>
</protein>
<sequence>MIGKDFGVDVLETTSHCVPGKRLIQKSISIIFITYCVLQLDTAETATSQLDHEHEMEVVTSTNDTIAEEDEDEDGESKKSKNSTDRLQSTDKLTSDTTESSKNLQQHTESFKKPDSSTKYTWRIDLGKTEPFWKGWFQGLSEKFLSCDCPKMLLLAGVDRLDKELTIGQMQENGNGEKCTTTCTKEARIIVFKCPEDSFTREFSTSAAVMSMSS</sequence>
<dbReference type="PANTHER" id="PTHR14189:SF0">
    <property type="entry name" value="PROTEIN PHOSPHATASE METHYLESTERASE 1"/>
    <property type="match status" value="1"/>
</dbReference>
<feature type="compositionally biased region" description="Acidic residues" evidence="3">
    <location>
        <begin position="66"/>
        <end position="75"/>
    </location>
</feature>